<feature type="compositionally biased region" description="Low complexity" evidence="15">
    <location>
        <begin position="388"/>
        <end position="401"/>
    </location>
</feature>
<feature type="signal peptide" evidence="16">
    <location>
        <begin position="1"/>
        <end position="35"/>
    </location>
</feature>
<evidence type="ECO:0000256" key="5">
    <source>
        <dbReference type="ARBA" id="ARBA00013035"/>
    </source>
</evidence>
<dbReference type="SMART" id="SM00228">
    <property type="entry name" value="PDZ"/>
    <property type="match status" value="2"/>
</dbReference>
<evidence type="ECO:0000256" key="1">
    <source>
        <dbReference type="ARBA" id="ARBA00001772"/>
    </source>
</evidence>
<proteinExistence type="inferred from homology"/>
<keyword evidence="19" id="KW-1185">Reference proteome</keyword>
<dbReference type="Pfam" id="PF17820">
    <property type="entry name" value="PDZ_6"/>
    <property type="match status" value="1"/>
</dbReference>
<keyword evidence="7" id="KW-0645">Protease</keyword>
<evidence type="ECO:0000256" key="14">
    <source>
        <dbReference type="ARBA" id="ARBA00032850"/>
    </source>
</evidence>
<dbReference type="PRINTS" id="PR00834">
    <property type="entry name" value="PROTEASES2C"/>
</dbReference>
<protein>
    <recommendedName>
        <fullName evidence="6">Probable periplasmic serine endoprotease DegP-like</fullName>
        <ecNumber evidence="5">3.4.21.107</ecNumber>
    </recommendedName>
    <alternativeName>
        <fullName evidence="14">Protease Do</fullName>
    </alternativeName>
</protein>
<evidence type="ECO:0000259" key="17">
    <source>
        <dbReference type="PROSITE" id="PS50106"/>
    </source>
</evidence>
<comment type="function">
    <text evidence="2">Might be efficient in the degradation of transiently denatured and unfolded proteins which accumulate in the periplasm following stress conditions.</text>
</comment>
<comment type="similarity">
    <text evidence="4">Belongs to the peptidase S1C family.</text>
</comment>
<keyword evidence="10" id="KW-0574">Periplasm</keyword>
<accession>A0ABR8UG85</accession>
<evidence type="ECO:0000256" key="9">
    <source>
        <dbReference type="ARBA" id="ARBA00022737"/>
    </source>
</evidence>
<evidence type="ECO:0000256" key="16">
    <source>
        <dbReference type="SAM" id="SignalP"/>
    </source>
</evidence>
<dbReference type="Pfam" id="PF13180">
    <property type="entry name" value="PDZ_2"/>
    <property type="match status" value="1"/>
</dbReference>
<dbReference type="InterPro" id="IPR041489">
    <property type="entry name" value="PDZ_6"/>
</dbReference>
<dbReference type="PROSITE" id="PS50106">
    <property type="entry name" value="PDZ"/>
    <property type="match status" value="1"/>
</dbReference>
<keyword evidence="9" id="KW-0677">Repeat</keyword>
<keyword evidence="13" id="KW-0346">Stress response</keyword>
<feature type="domain" description="PDZ" evidence="17">
    <location>
        <begin position="288"/>
        <end position="371"/>
    </location>
</feature>
<dbReference type="PANTHER" id="PTHR22939">
    <property type="entry name" value="SERINE PROTEASE FAMILY S1C HTRA-RELATED"/>
    <property type="match status" value="1"/>
</dbReference>
<evidence type="ECO:0000256" key="6">
    <source>
        <dbReference type="ARBA" id="ARBA00013958"/>
    </source>
</evidence>
<evidence type="ECO:0000256" key="12">
    <source>
        <dbReference type="ARBA" id="ARBA00022825"/>
    </source>
</evidence>
<evidence type="ECO:0000256" key="4">
    <source>
        <dbReference type="ARBA" id="ARBA00010541"/>
    </source>
</evidence>
<evidence type="ECO:0000256" key="15">
    <source>
        <dbReference type="SAM" id="MobiDB-lite"/>
    </source>
</evidence>
<sequence length="501" mass="51858">MKSPVFAFALVALTAAGTAAVVFPAATAQSPQAQAASAPPAAPLVTGLPDFTRLVDRVAPAVVNIEVIVGSRDTRQAQQQLPDDMPEFFRRFFGPGSPFPGMPQDPGGRGGLSMGSGFLISADGYVITNHHVVDGATTVRVTLPDRRGFDAEVVGSDEQSDVALLKVDASGLPFLRAGKAADVKPGQWAVAIGSPFGFDQSVTAGIVSAVGRANHYANQRYVPFIQTDVAINRGNSGGPLLNTSGEVIGINSQIFSNSGGYMGVSFAIPIDVVMNVADQLKATGQVRRGQMGVQVQEIRPEAAKGLGLPDTRGALVADVIAGGAAARAGIERGDVIREVDGVRINQSSDLPPMIGAKAPGSRVAVKVWREGRTRDLTVTLTELDEGIAAGPQRPGAGAPAAKQSNPLGIVGSELGAEQRRRLDLGPDEGVAVARVEGLAARSAGIQPGDVILQVGRVNVATPAELDRELGKAKAGETVMLLVRNRSGGTQFIAVTPRNESK</sequence>
<evidence type="ECO:0000313" key="19">
    <source>
        <dbReference type="Proteomes" id="UP000647183"/>
    </source>
</evidence>
<dbReference type="InterPro" id="IPR001478">
    <property type="entry name" value="PDZ"/>
</dbReference>
<dbReference type="InterPro" id="IPR036034">
    <property type="entry name" value="PDZ_sf"/>
</dbReference>
<feature type="region of interest" description="Disordered" evidence="15">
    <location>
        <begin position="387"/>
        <end position="406"/>
    </location>
</feature>
<reference evidence="18 19" key="1">
    <citation type="submission" date="2020-08" db="EMBL/GenBank/DDBJ databases">
        <title>A Genomic Blueprint of the Chicken Gut Microbiome.</title>
        <authorList>
            <person name="Gilroy R."/>
            <person name="Ravi A."/>
            <person name="Getino M."/>
            <person name="Pursley I."/>
            <person name="Horton D.L."/>
            <person name="Alikhan N.-F."/>
            <person name="Baker D."/>
            <person name="Gharbi K."/>
            <person name="Hall N."/>
            <person name="Watson M."/>
            <person name="Adriaenssens E.M."/>
            <person name="Foster-Nyarko E."/>
            <person name="Jarju S."/>
            <person name="Secka A."/>
            <person name="Antonio M."/>
            <person name="Oren A."/>
            <person name="Chaudhuri R."/>
            <person name="La Ragione R.M."/>
            <person name="Hildebrand F."/>
            <person name="Pallen M.J."/>
        </authorList>
    </citation>
    <scope>NUCLEOTIDE SEQUENCE [LARGE SCALE GENOMIC DNA]</scope>
    <source>
        <strain evidence="18 19">Sa2BVA3</strain>
    </source>
</reference>
<dbReference type="Proteomes" id="UP000647183">
    <property type="component" value="Unassembled WGS sequence"/>
</dbReference>
<comment type="subcellular location">
    <subcellularLocation>
        <location evidence="3">Periplasm</location>
    </subcellularLocation>
</comment>
<dbReference type="InterPro" id="IPR009003">
    <property type="entry name" value="Peptidase_S1_PA"/>
</dbReference>
<gene>
    <name evidence="18" type="ORF">H9645_03275</name>
</gene>
<dbReference type="PANTHER" id="PTHR22939:SF130">
    <property type="entry name" value="PERIPLASMIC SERINE ENDOPROTEASE DEGP-LIKE-RELATED"/>
    <property type="match status" value="1"/>
</dbReference>
<dbReference type="RefSeq" id="WP_191728273.1">
    <property type="nucleotide sequence ID" value="NZ_JACSQJ010000001.1"/>
</dbReference>
<comment type="caution">
    <text evidence="18">The sequence shown here is derived from an EMBL/GenBank/DDBJ whole genome shotgun (WGS) entry which is preliminary data.</text>
</comment>
<evidence type="ECO:0000256" key="7">
    <source>
        <dbReference type="ARBA" id="ARBA00022670"/>
    </source>
</evidence>
<organism evidence="18 19">
    <name type="scientific">Luteimonas colneyensis</name>
    <dbReference type="NCBI Taxonomy" id="2762230"/>
    <lineage>
        <taxon>Bacteria</taxon>
        <taxon>Pseudomonadati</taxon>
        <taxon>Pseudomonadota</taxon>
        <taxon>Gammaproteobacteria</taxon>
        <taxon>Lysobacterales</taxon>
        <taxon>Lysobacteraceae</taxon>
        <taxon>Luteimonas</taxon>
    </lineage>
</organism>
<dbReference type="EMBL" id="JACSQJ010000001">
    <property type="protein sequence ID" value="MBD7987048.1"/>
    <property type="molecule type" value="Genomic_DNA"/>
</dbReference>
<dbReference type="SUPFAM" id="SSF50494">
    <property type="entry name" value="Trypsin-like serine proteases"/>
    <property type="match status" value="1"/>
</dbReference>
<name>A0ABR8UG85_9GAMM</name>
<evidence type="ECO:0000256" key="11">
    <source>
        <dbReference type="ARBA" id="ARBA00022801"/>
    </source>
</evidence>
<feature type="chain" id="PRO_5046266741" description="Probable periplasmic serine endoprotease DegP-like" evidence="16">
    <location>
        <begin position="36"/>
        <end position="501"/>
    </location>
</feature>
<evidence type="ECO:0000256" key="13">
    <source>
        <dbReference type="ARBA" id="ARBA00023016"/>
    </source>
</evidence>
<dbReference type="EC" id="3.4.21.107" evidence="5"/>
<comment type="catalytic activity">
    <reaction evidence="1">
        <text>Acts on substrates that are at least partially unfolded. The cleavage site P1 residue is normally between a pair of hydrophobic residues, such as Val-|-Val.</text>
        <dbReference type="EC" id="3.4.21.107"/>
    </reaction>
</comment>
<evidence type="ECO:0000256" key="8">
    <source>
        <dbReference type="ARBA" id="ARBA00022729"/>
    </source>
</evidence>
<evidence type="ECO:0000313" key="18">
    <source>
        <dbReference type="EMBL" id="MBD7987048.1"/>
    </source>
</evidence>
<keyword evidence="11" id="KW-0378">Hydrolase</keyword>
<dbReference type="Gene3D" id="2.40.10.120">
    <property type="match status" value="1"/>
</dbReference>
<evidence type="ECO:0000256" key="2">
    <source>
        <dbReference type="ARBA" id="ARBA00002610"/>
    </source>
</evidence>
<dbReference type="SUPFAM" id="SSF50156">
    <property type="entry name" value="PDZ domain-like"/>
    <property type="match status" value="2"/>
</dbReference>
<evidence type="ECO:0000256" key="3">
    <source>
        <dbReference type="ARBA" id="ARBA00004418"/>
    </source>
</evidence>
<keyword evidence="12" id="KW-0720">Serine protease</keyword>
<evidence type="ECO:0000256" key="10">
    <source>
        <dbReference type="ARBA" id="ARBA00022764"/>
    </source>
</evidence>
<dbReference type="Gene3D" id="2.30.42.10">
    <property type="match status" value="2"/>
</dbReference>
<dbReference type="NCBIfam" id="TIGR02037">
    <property type="entry name" value="degP_htrA_DO"/>
    <property type="match status" value="1"/>
</dbReference>
<dbReference type="InterPro" id="IPR001940">
    <property type="entry name" value="Peptidase_S1C"/>
</dbReference>
<keyword evidence="8 16" id="KW-0732">Signal</keyword>
<dbReference type="Pfam" id="PF13365">
    <property type="entry name" value="Trypsin_2"/>
    <property type="match status" value="1"/>
</dbReference>
<dbReference type="InterPro" id="IPR011782">
    <property type="entry name" value="Pept_S1C_Do"/>
</dbReference>